<sequence length="36" mass="4221">MHNFPPFSRQLNTNFYINIQLSDIVRCHPISLCTSL</sequence>
<dbReference type="EMBL" id="BK016076">
    <property type="protein sequence ID" value="DAF92899.1"/>
    <property type="molecule type" value="Genomic_DNA"/>
</dbReference>
<proteinExistence type="predicted"/>
<evidence type="ECO:0000313" key="1">
    <source>
        <dbReference type="EMBL" id="DAF92899.1"/>
    </source>
</evidence>
<protein>
    <submittedName>
        <fullName evidence="1">Uncharacterized protein</fullName>
    </submittedName>
</protein>
<organism evidence="1">
    <name type="scientific">Siphoviridae sp. ctX5W26</name>
    <dbReference type="NCBI Taxonomy" id="2825540"/>
    <lineage>
        <taxon>Viruses</taxon>
        <taxon>Duplodnaviria</taxon>
        <taxon>Heunggongvirae</taxon>
        <taxon>Uroviricota</taxon>
        <taxon>Caudoviricetes</taxon>
    </lineage>
</organism>
<accession>A0A8S5UEP9</accession>
<reference evidence="1" key="1">
    <citation type="journal article" date="2021" name="Proc. Natl. Acad. Sci. U.S.A.">
        <title>A Catalog of Tens of Thousands of Viruses from Human Metagenomes Reveals Hidden Associations with Chronic Diseases.</title>
        <authorList>
            <person name="Tisza M.J."/>
            <person name="Buck C.B."/>
        </authorList>
    </citation>
    <scope>NUCLEOTIDE SEQUENCE</scope>
    <source>
        <strain evidence="1">CtX5W26</strain>
    </source>
</reference>
<name>A0A8S5UEP9_9CAUD</name>